<protein>
    <submittedName>
        <fullName evidence="1">Uncharacterized protein</fullName>
    </submittedName>
</protein>
<evidence type="ECO:0000313" key="1">
    <source>
        <dbReference type="EMBL" id="MBA2882552.1"/>
    </source>
</evidence>
<accession>A0A7W0CBE6</accession>
<dbReference type="RefSeq" id="WP_181552184.1">
    <property type="nucleotide sequence ID" value="NZ_JACDUS010000010.1"/>
</dbReference>
<reference evidence="1 2" key="1">
    <citation type="submission" date="2020-07" db="EMBL/GenBank/DDBJ databases">
        <title>Genomic Encyclopedia of Type Strains, Phase IV (KMG-IV): sequencing the most valuable type-strain genomes for metagenomic binning, comparative biology and taxonomic classification.</title>
        <authorList>
            <person name="Goeker M."/>
        </authorList>
    </citation>
    <scope>NUCLEOTIDE SEQUENCE [LARGE SCALE GENOMIC DNA]</scope>
    <source>
        <strain evidence="1 2">DSM 17721</strain>
    </source>
</reference>
<dbReference type="Proteomes" id="UP000525298">
    <property type="component" value="Unassembled WGS sequence"/>
</dbReference>
<proteinExistence type="predicted"/>
<gene>
    <name evidence="1" type="ORF">HNR65_002904</name>
</gene>
<name>A0A7W0CBE6_9BACT</name>
<evidence type="ECO:0000313" key="2">
    <source>
        <dbReference type="Proteomes" id="UP000525298"/>
    </source>
</evidence>
<dbReference type="EMBL" id="JACDUS010000010">
    <property type="protein sequence ID" value="MBA2882552.1"/>
    <property type="molecule type" value="Genomic_DNA"/>
</dbReference>
<organism evidence="1 2">
    <name type="scientific">Desulfosalsimonas propionicica</name>
    <dbReference type="NCBI Taxonomy" id="332175"/>
    <lineage>
        <taxon>Bacteria</taxon>
        <taxon>Pseudomonadati</taxon>
        <taxon>Thermodesulfobacteriota</taxon>
        <taxon>Desulfobacteria</taxon>
        <taxon>Desulfobacterales</taxon>
        <taxon>Desulfosalsimonadaceae</taxon>
        <taxon>Desulfosalsimonas</taxon>
    </lineage>
</organism>
<comment type="caution">
    <text evidence="1">The sequence shown here is derived from an EMBL/GenBank/DDBJ whole genome shotgun (WGS) entry which is preliminary data.</text>
</comment>
<keyword evidence="2" id="KW-1185">Reference proteome</keyword>
<sequence length="113" mass="13093">MKKSKKKPKHKKENAIGLAWYSRQQWEILKQVADDAESLAPTFARWETNAENAARMLRQSGYAVEIVDIDVTELLQWCKSNNRPLDGEARSDFVEEKIQDSRFARRPGAKDRT</sequence>
<dbReference type="AlphaFoldDB" id="A0A7W0CBE6"/>